<protein>
    <submittedName>
        <fullName evidence="4">Uncharacterized protein</fullName>
    </submittedName>
</protein>
<proteinExistence type="inferred from homology"/>
<keyword evidence="2" id="KW-0732">Signal</keyword>
<evidence type="ECO:0000313" key="4">
    <source>
        <dbReference type="EMBL" id="ODQ72605.1"/>
    </source>
</evidence>
<keyword evidence="3" id="KW-1133">Transmembrane helix</keyword>
<dbReference type="Pfam" id="PF09435">
    <property type="entry name" value="DUF2015"/>
    <property type="match status" value="1"/>
</dbReference>
<organism evidence="4 5">
    <name type="scientific">Lipomyces starkeyi NRRL Y-11557</name>
    <dbReference type="NCBI Taxonomy" id="675824"/>
    <lineage>
        <taxon>Eukaryota</taxon>
        <taxon>Fungi</taxon>
        <taxon>Dikarya</taxon>
        <taxon>Ascomycota</taxon>
        <taxon>Saccharomycotina</taxon>
        <taxon>Lipomycetes</taxon>
        <taxon>Lipomycetales</taxon>
        <taxon>Lipomycetaceae</taxon>
        <taxon>Lipomyces</taxon>
    </lineage>
</organism>
<evidence type="ECO:0000256" key="1">
    <source>
        <dbReference type="ARBA" id="ARBA00008325"/>
    </source>
</evidence>
<sequence>MRDGGMDYISTASWLMFFVVFIVMGLYATRKRWELLAREHIPIYNRLVPLTTHLRGRAGAGYLPGNATTGVLPLGTLLPISNQPPSSVSQAPGTFQQDAASGLTSDTFDLRSNLANGDGRGGLSDDSKAEIQSIMREMHVGFDEARALYTRRAMERNGIGADGLPRDPRAVFFT</sequence>
<keyword evidence="3" id="KW-0812">Transmembrane</keyword>
<evidence type="ECO:0000313" key="5">
    <source>
        <dbReference type="Proteomes" id="UP000094385"/>
    </source>
</evidence>
<gene>
    <name evidence="4" type="ORF">LIPSTDRAFT_301936</name>
</gene>
<dbReference type="InterPro" id="IPR018559">
    <property type="entry name" value="DUF2015"/>
</dbReference>
<dbReference type="Proteomes" id="UP000094385">
    <property type="component" value="Unassembled WGS sequence"/>
</dbReference>
<dbReference type="AlphaFoldDB" id="A0A1E3Q4G7"/>
<dbReference type="EMBL" id="KV454295">
    <property type="protein sequence ID" value="ODQ72605.1"/>
    <property type="molecule type" value="Genomic_DNA"/>
</dbReference>
<dbReference type="OrthoDB" id="447314at2759"/>
<comment type="similarity">
    <text evidence="1">Belongs to the UPF0357 family.</text>
</comment>
<evidence type="ECO:0000256" key="2">
    <source>
        <dbReference type="ARBA" id="ARBA00022729"/>
    </source>
</evidence>
<feature type="transmembrane region" description="Helical" evidence="3">
    <location>
        <begin position="12"/>
        <end position="29"/>
    </location>
</feature>
<name>A0A1E3Q4G7_LIPST</name>
<keyword evidence="3" id="KW-0472">Membrane</keyword>
<keyword evidence="5" id="KW-1185">Reference proteome</keyword>
<reference evidence="4 5" key="1">
    <citation type="journal article" date="2016" name="Proc. Natl. Acad. Sci. U.S.A.">
        <title>Comparative genomics of biotechnologically important yeasts.</title>
        <authorList>
            <person name="Riley R."/>
            <person name="Haridas S."/>
            <person name="Wolfe K.H."/>
            <person name="Lopes M.R."/>
            <person name="Hittinger C.T."/>
            <person name="Goeker M."/>
            <person name="Salamov A.A."/>
            <person name="Wisecaver J.H."/>
            <person name="Long T.M."/>
            <person name="Calvey C.H."/>
            <person name="Aerts A.L."/>
            <person name="Barry K.W."/>
            <person name="Choi C."/>
            <person name="Clum A."/>
            <person name="Coughlan A.Y."/>
            <person name="Deshpande S."/>
            <person name="Douglass A.P."/>
            <person name="Hanson S.J."/>
            <person name="Klenk H.-P."/>
            <person name="LaButti K.M."/>
            <person name="Lapidus A."/>
            <person name="Lindquist E.A."/>
            <person name="Lipzen A.M."/>
            <person name="Meier-Kolthoff J.P."/>
            <person name="Ohm R.A."/>
            <person name="Otillar R.P."/>
            <person name="Pangilinan J.L."/>
            <person name="Peng Y."/>
            <person name="Rokas A."/>
            <person name="Rosa C.A."/>
            <person name="Scheuner C."/>
            <person name="Sibirny A.A."/>
            <person name="Slot J.C."/>
            <person name="Stielow J.B."/>
            <person name="Sun H."/>
            <person name="Kurtzman C.P."/>
            <person name="Blackwell M."/>
            <person name="Grigoriev I.V."/>
            <person name="Jeffries T.W."/>
        </authorList>
    </citation>
    <scope>NUCLEOTIDE SEQUENCE [LARGE SCALE GENOMIC DNA]</scope>
    <source>
        <strain evidence="4 5">NRRL Y-11557</strain>
    </source>
</reference>
<dbReference type="PANTHER" id="PTHR28023:SF1">
    <property type="entry name" value="UPF0357 PROTEIN YCL012C"/>
    <property type="match status" value="1"/>
</dbReference>
<evidence type="ECO:0000256" key="3">
    <source>
        <dbReference type="SAM" id="Phobius"/>
    </source>
</evidence>
<accession>A0A1E3Q4G7</accession>
<dbReference type="PANTHER" id="PTHR28023">
    <property type="entry name" value="UPF0357 PROTEIN YCL012C"/>
    <property type="match status" value="1"/>
</dbReference>